<dbReference type="OrthoDB" id="3515175at2759"/>
<dbReference type="HOGENOM" id="CLU_998166_0_0_1"/>
<keyword evidence="2" id="KW-1185">Reference proteome</keyword>
<sequence length="279" mass="31403">MLLTVFTNTDNNSGFTVVDITDPFSPAYCFWGWDGDYGFPSGYPIDPENYALRYYVDPEDQRPFEDLDQEVQDAIRALQDESFIDSKYALDEAWSNAVAELAGYEADEEEPSQDAQEFIKDLQTVIQEGSTKAARKMADTLSPTPGVLDGLRITLHQESLPEHCNPIIVEYFLISQDLSRRKELDLSWKQLSPAQVVQVVQAVLHHDSYQITSLNLSGNSDVTVETLSEIFKLPKASEIKRLFLFGCPKVKDINGKDMPGRIGAGEGTEVFNSYLSYQY</sequence>
<proteinExistence type="predicted"/>
<dbReference type="EMBL" id="KN823085">
    <property type="protein sequence ID" value="KIO23433.1"/>
    <property type="molecule type" value="Genomic_DNA"/>
</dbReference>
<dbReference type="Gene3D" id="3.80.10.10">
    <property type="entry name" value="Ribonuclease Inhibitor"/>
    <property type="match status" value="1"/>
</dbReference>
<dbReference type="SUPFAM" id="SSF52047">
    <property type="entry name" value="RNI-like"/>
    <property type="match status" value="1"/>
</dbReference>
<evidence type="ECO:0000313" key="1">
    <source>
        <dbReference type="EMBL" id="KIO23433.1"/>
    </source>
</evidence>
<dbReference type="STRING" id="1051891.A0A0C3KPY8"/>
<reference evidence="1 2" key="1">
    <citation type="submission" date="2014-04" db="EMBL/GenBank/DDBJ databases">
        <authorList>
            <consortium name="DOE Joint Genome Institute"/>
            <person name="Kuo A."/>
            <person name="Girlanda M."/>
            <person name="Perotto S."/>
            <person name="Kohler A."/>
            <person name="Nagy L.G."/>
            <person name="Floudas D."/>
            <person name="Copeland A."/>
            <person name="Barry K.W."/>
            <person name="Cichocki N."/>
            <person name="Veneault-Fourrey C."/>
            <person name="LaButti K."/>
            <person name="Lindquist E.A."/>
            <person name="Lipzen A."/>
            <person name="Lundell T."/>
            <person name="Morin E."/>
            <person name="Murat C."/>
            <person name="Sun H."/>
            <person name="Tunlid A."/>
            <person name="Henrissat B."/>
            <person name="Grigoriev I.V."/>
            <person name="Hibbett D.S."/>
            <person name="Martin F."/>
            <person name="Nordberg H.P."/>
            <person name="Cantor M.N."/>
            <person name="Hua S.X."/>
        </authorList>
    </citation>
    <scope>NUCLEOTIDE SEQUENCE [LARGE SCALE GENOMIC DNA]</scope>
    <source>
        <strain evidence="1 2">MUT 4182</strain>
    </source>
</reference>
<protein>
    <submittedName>
        <fullName evidence="1">Uncharacterized protein</fullName>
    </submittedName>
</protein>
<evidence type="ECO:0000313" key="2">
    <source>
        <dbReference type="Proteomes" id="UP000054248"/>
    </source>
</evidence>
<accession>A0A0C3KPY8</accession>
<gene>
    <name evidence="1" type="ORF">M407DRAFT_27127</name>
</gene>
<dbReference type="AlphaFoldDB" id="A0A0C3KPY8"/>
<dbReference type="Proteomes" id="UP000054248">
    <property type="component" value="Unassembled WGS sequence"/>
</dbReference>
<reference evidence="2" key="2">
    <citation type="submission" date="2015-01" db="EMBL/GenBank/DDBJ databases">
        <title>Evolutionary Origins and Diversification of the Mycorrhizal Mutualists.</title>
        <authorList>
            <consortium name="DOE Joint Genome Institute"/>
            <consortium name="Mycorrhizal Genomics Consortium"/>
            <person name="Kohler A."/>
            <person name="Kuo A."/>
            <person name="Nagy L.G."/>
            <person name="Floudas D."/>
            <person name="Copeland A."/>
            <person name="Barry K.W."/>
            <person name="Cichocki N."/>
            <person name="Veneault-Fourrey C."/>
            <person name="LaButti K."/>
            <person name="Lindquist E.A."/>
            <person name="Lipzen A."/>
            <person name="Lundell T."/>
            <person name="Morin E."/>
            <person name="Murat C."/>
            <person name="Riley R."/>
            <person name="Ohm R."/>
            <person name="Sun H."/>
            <person name="Tunlid A."/>
            <person name="Henrissat B."/>
            <person name="Grigoriev I.V."/>
            <person name="Hibbett D.S."/>
            <person name="Martin F."/>
        </authorList>
    </citation>
    <scope>NUCLEOTIDE SEQUENCE [LARGE SCALE GENOMIC DNA]</scope>
    <source>
        <strain evidence="2">MUT 4182</strain>
    </source>
</reference>
<name>A0A0C3KPY8_9AGAM</name>
<organism evidence="1 2">
    <name type="scientific">Tulasnella calospora MUT 4182</name>
    <dbReference type="NCBI Taxonomy" id="1051891"/>
    <lineage>
        <taxon>Eukaryota</taxon>
        <taxon>Fungi</taxon>
        <taxon>Dikarya</taxon>
        <taxon>Basidiomycota</taxon>
        <taxon>Agaricomycotina</taxon>
        <taxon>Agaricomycetes</taxon>
        <taxon>Cantharellales</taxon>
        <taxon>Tulasnellaceae</taxon>
        <taxon>Tulasnella</taxon>
    </lineage>
</organism>
<dbReference type="InterPro" id="IPR032675">
    <property type="entry name" value="LRR_dom_sf"/>
</dbReference>